<feature type="region of interest" description="Disordered" evidence="1">
    <location>
        <begin position="36"/>
        <end position="56"/>
    </location>
</feature>
<proteinExistence type="predicted"/>
<keyword evidence="3" id="KW-1185">Reference proteome</keyword>
<accession>A0ABV3C131</accession>
<evidence type="ECO:0000256" key="1">
    <source>
        <dbReference type="SAM" id="MobiDB-lite"/>
    </source>
</evidence>
<evidence type="ECO:0000313" key="3">
    <source>
        <dbReference type="Proteomes" id="UP001551176"/>
    </source>
</evidence>
<protein>
    <submittedName>
        <fullName evidence="2">Uncharacterized protein</fullName>
    </submittedName>
</protein>
<name>A0ABV3C131_9ACTN</name>
<dbReference type="RefSeq" id="WP_359358810.1">
    <property type="nucleotide sequence ID" value="NZ_JBEYXV010000037.1"/>
</dbReference>
<sequence>MGLIFGFDADGEPTDAAEQFQGQDVEVETFTVAPGDTVTNQVGDTTHTYTATRKDT</sequence>
<comment type="caution">
    <text evidence="2">The sequence shown here is derived from an EMBL/GenBank/DDBJ whole genome shotgun (WGS) entry which is preliminary data.</text>
</comment>
<gene>
    <name evidence="2" type="ORF">ABZ921_40740</name>
</gene>
<reference evidence="2 3" key="1">
    <citation type="submission" date="2024-06" db="EMBL/GenBank/DDBJ databases">
        <title>The Natural Products Discovery Center: Release of the First 8490 Sequenced Strains for Exploring Actinobacteria Biosynthetic Diversity.</title>
        <authorList>
            <person name="Kalkreuter E."/>
            <person name="Kautsar S.A."/>
            <person name="Yang D."/>
            <person name="Bader C.D."/>
            <person name="Teijaro C.N."/>
            <person name="Fluegel L."/>
            <person name="Davis C.M."/>
            <person name="Simpson J.R."/>
            <person name="Lauterbach L."/>
            <person name="Steele A.D."/>
            <person name="Gui C."/>
            <person name="Meng S."/>
            <person name="Li G."/>
            <person name="Viehrig K."/>
            <person name="Ye F."/>
            <person name="Su P."/>
            <person name="Kiefer A.F."/>
            <person name="Nichols A."/>
            <person name="Cepeda A.J."/>
            <person name="Yan W."/>
            <person name="Fan B."/>
            <person name="Jiang Y."/>
            <person name="Adhikari A."/>
            <person name="Zheng C.-J."/>
            <person name="Schuster L."/>
            <person name="Cowan T.M."/>
            <person name="Smanski M.J."/>
            <person name="Chevrette M.G."/>
            <person name="De Carvalho L.P.S."/>
            <person name="Shen B."/>
        </authorList>
    </citation>
    <scope>NUCLEOTIDE SEQUENCE [LARGE SCALE GENOMIC DNA]</scope>
    <source>
        <strain evidence="2 3">NPDC046838</strain>
    </source>
</reference>
<dbReference type="EMBL" id="JBEYXV010000037">
    <property type="protein sequence ID" value="MEU6826973.1"/>
    <property type="molecule type" value="Genomic_DNA"/>
</dbReference>
<dbReference type="Proteomes" id="UP001551176">
    <property type="component" value="Unassembled WGS sequence"/>
</dbReference>
<evidence type="ECO:0000313" key="2">
    <source>
        <dbReference type="EMBL" id="MEU6826973.1"/>
    </source>
</evidence>
<feature type="compositionally biased region" description="Polar residues" evidence="1">
    <location>
        <begin position="37"/>
        <end position="56"/>
    </location>
</feature>
<organism evidence="2 3">
    <name type="scientific">Streptomyces atriruber</name>
    <dbReference type="NCBI Taxonomy" id="545121"/>
    <lineage>
        <taxon>Bacteria</taxon>
        <taxon>Bacillati</taxon>
        <taxon>Actinomycetota</taxon>
        <taxon>Actinomycetes</taxon>
        <taxon>Kitasatosporales</taxon>
        <taxon>Streptomycetaceae</taxon>
        <taxon>Streptomyces</taxon>
    </lineage>
</organism>